<dbReference type="OrthoDB" id="9803982at2"/>
<dbReference type="RefSeq" id="WP_089919361.1">
    <property type="nucleotide sequence ID" value="NZ_FOBB01000009.1"/>
</dbReference>
<dbReference type="STRING" id="573321.SAMN04488505_109193"/>
<organism evidence="4 5">
    <name type="scientific">Chitinophaga rupis</name>
    <dbReference type="NCBI Taxonomy" id="573321"/>
    <lineage>
        <taxon>Bacteria</taxon>
        <taxon>Pseudomonadati</taxon>
        <taxon>Bacteroidota</taxon>
        <taxon>Chitinophagia</taxon>
        <taxon>Chitinophagales</taxon>
        <taxon>Chitinophagaceae</taxon>
        <taxon>Chitinophaga</taxon>
    </lineage>
</organism>
<dbReference type="InterPro" id="IPR011990">
    <property type="entry name" value="TPR-like_helical_dom_sf"/>
</dbReference>
<dbReference type="Pfam" id="PF13432">
    <property type="entry name" value="TPR_16"/>
    <property type="match status" value="1"/>
</dbReference>
<dbReference type="Proteomes" id="UP000198984">
    <property type="component" value="Unassembled WGS sequence"/>
</dbReference>
<proteinExistence type="predicted"/>
<dbReference type="EMBL" id="FOBB01000009">
    <property type="protein sequence ID" value="SEN30621.1"/>
    <property type="molecule type" value="Genomic_DNA"/>
</dbReference>
<evidence type="ECO:0000313" key="4">
    <source>
        <dbReference type="EMBL" id="SEN30621.1"/>
    </source>
</evidence>
<dbReference type="PROSITE" id="PS50005">
    <property type="entry name" value="TPR"/>
    <property type="match status" value="4"/>
</dbReference>
<dbReference type="InterPro" id="IPR019734">
    <property type="entry name" value="TPR_rpt"/>
</dbReference>
<dbReference type="Gene3D" id="1.25.40.10">
    <property type="entry name" value="Tetratricopeptide repeat domain"/>
    <property type="match status" value="2"/>
</dbReference>
<dbReference type="SMART" id="SM00028">
    <property type="entry name" value="TPR"/>
    <property type="match status" value="7"/>
</dbReference>
<reference evidence="4 5" key="1">
    <citation type="submission" date="2016-10" db="EMBL/GenBank/DDBJ databases">
        <authorList>
            <person name="de Groot N.N."/>
        </authorList>
    </citation>
    <scope>NUCLEOTIDE SEQUENCE [LARGE SCALE GENOMIC DNA]</scope>
    <source>
        <strain evidence="4 5">DSM 21039</strain>
    </source>
</reference>
<feature type="repeat" description="TPR" evidence="3">
    <location>
        <begin position="257"/>
        <end position="290"/>
    </location>
</feature>
<accession>A0A1H8FFI4</accession>
<protein>
    <submittedName>
        <fullName evidence="4">Tetratricopeptide repeat-containing protein</fullName>
    </submittedName>
</protein>
<dbReference type="PANTHER" id="PTHR44227:SF3">
    <property type="entry name" value="PROTEIN O-MANNOSYL-TRANSFERASE TMTC4"/>
    <property type="match status" value="1"/>
</dbReference>
<evidence type="ECO:0000256" key="2">
    <source>
        <dbReference type="ARBA" id="ARBA00022803"/>
    </source>
</evidence>
<feature type="repeat" description="TPR" evidence="3">
    <location>
        <begin position="291"/>
        <end position="324"/>
    </location>
</feature>
<sequence>MTILQPCSNPATVYETSYYRRFAKIVSIYAPHAYFRAMKYLPLLLFVLCLACNNTATPGKQSAKDSVLYTPLILPLTDSILQFPDNAALYFRRALLLFNTDPALAQADFEKAAALQPTVTDHWAGAGEAALVTEHYKEAGAYFEKALQTAPTNSYLQYRLAMAWIEIKQYNRADSLAARMEKTTDGYAQAFYLKARIAEDHQDTAQAITHLKAAVAKAGAQSEFEAVMELADLLRARHNAEAVKYYEIAFRQDPTNADPLYDMAQYYQEQGKQKEATFTYKRCIEADPGYAAAYIALGKQELQQQQWKPALNYFTLAAKAQPTDAEAYYYRGMCYEQLGNKTAARDDYSKALTFRKSYPEAKTALERVK</sequence>
<dbReference type="InterPro" id="IPR052346">
    <property type="entry name" value="O-mannosyl-transferase_TMTC"/>
</dbReference>
<keyword evidence="1" id="KW-0677">Repeat</keyword>
<feature type="repeat" description="TPR" evidence="3">
    <location>
        <begin position="325"/>
        <end position="358"/>
    </location>
</feature>
<dbReference type="SUPFAM" id="SSF48452">
    <property type="entry name" value="TPR-like"/>
    <property type="match status" value="2"/>
</dbReference>
<evidence type="ECO:0000313" key="5">
    <source>
        <dbReference type="Proteomes" id="UP000198984"/>
    </source>
</evidence>
<keyword evidence="2 3" id="KW-0802">TPR repeat</keyword>
<feature type="repeat" description="TPR" evidence="3">
    <location>
        <begin position="120"/>
        <end position="153"/>
    </location>
</feature>
<gene>
    <name evidence="4" type="ORF">SAMN04488505_109193</name>
</gene>
<dbReference type="Pfam" id="PF13181">
    <property type="entry name" value="TPR_8"/>
    <property type="match status" value="1"/>
</dbReference>
<dbReference type="AlphaFoldDB" id="A0A1H8FFI4"/>
<keyword evidence="5" id="KW-1185">Reference proteome</keyword>
<name>A0A1H8FFI4_9BACT</name>
<dbReference type="PANTHER" id="PTHR44227">
    <property type="match status" value="1"/>
</dbReference>
<evidence type="ECO:0000256" key="1">
    <source>
        <dbReference type="ARBA" id="ARBA00022737"/>
    </source>
</evidence>
<evidence type="ECO:0000256" key="3">
    <source>
        <dbReference type="PROSITE-ProRule" id="PRU00339"/>
    </source>
</evidence>
<dbReference type="Pfam" id="PF14559">
    <property type="entry name" value="TPR_19"/>
    <property type="match status" value="1"/>
</dbReference>